<name>A0A4Y2V0Q6_ARAVE</name>
<gene>
    <name evidence="1" type="ORF">AVEN_126635_1</name>
</gene>
<dbReference type="AlphaFoldDB" id="A0A4Y2V0Q6"/>
<proteinExistence type="predicted"/>
<dbReference type="Proteomes" id="UP000499080">
    <property type="component" value="Unassembled WGS sequence"/>
</dbReference>
<comment type="caution">
    <text evidence="1">The sequence shown here is derived from an EMBL/GenBank/DDBJ whole genome shotgun (WGS) entry which is preliminary data.</text>
</comment>
<protein>
    <submittedName>
        <fullName evidence="1">Uncharacterized protein</fullName>
    </submittedName>
</protein>
<sequence>MDAYFLGNGKGRVRRDGARDLGYQPAGERWERMNGAGLGKQNIKKLTPSFQQHLENILKSFRERQVDVQSHPFCQVFGRSEENFIKSTHLRNITVT</sequence>
<accession>A0A4Y2V0Q6</accession>
<evidence type="ECO:0000313" key="1">
    <source>
        <dbReference type="EMBL" id="GBO18228.1"/>
    </source>
</evidence>
<dbReference type="EMBL" id="BGPR01041874">
    <property type="protein sequence ID" value="GBO18228.1"/>
    <property type="molecule type" value="Genomic_DNA"/>
</dbReference>
<reference evidence="1 2" key="1">
    <citation type="journal article" date="2019" name="Sci. Rep.">
        <title>Orb-weaving spider Araneus ventricosus genome elucidates the spidroin gene catalogue.</title>
        <authorList>
            <person name="Kono N."/>
            <person name="Nakamura H."/>
            <person name="Ohtoshi R."/>
            <person name="Moran D.A.P."/>
            <person name="Shinohara A."/>
            <person name="Yoshida Y."/>
            <person name="Fujiwara M."/>
            <person name="Mori M."/>
            <person name="Tomita M."/>
            <person name="Arakawa K."/>
        </authorList>
    </citation>
    <scope>NUCLEOTIDE SEQUENCE [LARGE SCALE GENOMIC DNA]</scope>
</reference>
<keyword evidence="2" id="KW-1185">Reference proteome</keyword>
<evidence type="ECO:0000313" key="2">
    <source>
        <dbReference type="Proteomes" id="UP000499080"/>
    </source>
</evidence>
<organism evidence="1 2">
    <name type="scientific">Araneus ventricosus</name>
    <name type="common">Orbweaver spider</name>
    <name type="synonym">Epeira ventricosa</name>
    <dbReference type="NCBI Taxonomy" id="182803"/>
    <lineage>
        <taxon>Eukaryota</taxon>
        <taxon>Metazoa</taxon>
        <taxon>Ecdysozoa</taxon>
        <taxon>Arthropoda</taxon>
        <taxon>Chelicerata</taxon>
        <taxon>Arachnida</taxon>
        <taxon>Araneae</taxon>
        <taxon>Araneomorphae</taxon>
        <taxon>Entelegynae</taxon>
        <taxon>Araneoidea</taxon>
        <taxon>Araneidae</taxon>
        <taxon>Araneus</taxon>
    </lineage>
</organism>